<feature type="domain" description="SSD" evidence="8">
    <location>
        <begin position="403"/>
        <end position="523"/>
    </location>
</feature>
<name>A0A7C8DL74_9ARCH</name>
<evidence type="ECO:0000313" key="10">
    <source>
        <dbReference type="Proteomes" id="UP000589516"/>
    </source>
</evidence>
<dbReference type="Pfam" id="PF03176">
    <property type="entry name" value="MMPL"/>
    <property type="match status" value="1"/>
</dbReference>
<feature type="transmembrane region" description="Helical" evidence="7">
    <location>
        <begin position="374"/>
        <end position="392"/>
    </location>
</feature>
<keyword evidence="4 7" id="KW-1133">Transmembrane helix</keyword>
<feature type="transmembrane region" description="Helical" evidence="7">
    <location>
        <begin position="790"/>
        <end position="809"/>
    </location>
</feature>
<keyword evidence="2" id="KW-1003">Cell membrane</keyword>
<dbReference type="PANTHER" id="PTHR33406:SF12">
    <property type="entry name" value="BLR2997 PROTEIN"/>
    <property type="match status" value="1"/>
</dbReference>
<dbReference type="PANTHER" id="PTHR33406">
    <property type="entry name" value="MEMBRANE PROTEIN MJ1562-RELATED"/>
    <property type="match status" value="1"/>
</dbReference>
<feature type="transmembrane region" description="Helical" evidence="7">
    <location>
        <begin position="427"/>
        <end position="447"/>
    </location>
</feature>
<feature type="region of interest" description="Disordered" evidence="6">
    <location>
        <begin position="51"/>
        <end position="73"/>
    </location>
</feature>
<dbReference type="InterPro" id="IPR050545">
    <property type="entry name" value="Mycobact_MmpL"/>
</dbReference>
<sequence>MSSDEEEEGIRSRIDRFFDGQARKRDELLDREAMGKRFEEVKRSIAISSPESVKRLARRQRERSAAPEAEPVPEASLPEVVIGPWSRGLVRITTAQPPLTLGVMTVIMLIMLVGIGQTNVNGAMEVYLPRGSPEEALLYEVREDWSTDVIVIYVETRNAYEMSDKTNITERRVLLEMDFVERELDFIGQIEEPGQPGVVPSDSGEIDNIVFSLSISTIIKELHSSNSRAYDALINNADDWAAAETDDLTRDAALLAKQMAQAAKQLAVATGTLGSYEIPSQSDIDGYTDDIPESVLSKVIRDTNGDGIWDTGVMVFGITSTVDPAIAIAAVQAALDVRGDELPNRPNGETYSDMALTGPVPVTQAITERSFQEFWNVFPIGVVLCALMIFALHKRIRAVLIAGVPTLYGIFFTYGIIGWWGREVTPTIIALGPILMALGVAYGLHLTNRFTEEKGADARERMMRALSTTGRAIVLSAVTTMIGFGSLMYTNLDPVFTVGFSLTMGIFFCLLTTFIMAPAIAVWTDYDYHKTEGEWRMLAKVVTEHNRPVLVVMLVLMLLSLGVLPMLETNIDYLEMVPNDEPTLVGIVKYSENFNAGALGMIIVRGDFRNAFDETNDDAVDHLDQIDLLVTGERDNTTRAGLNDVPNVNAIAITDLMKTVKVQTNQSATVSDLFDLLGLGSFERSFWEILHDPRVANNPAVGRDFQKYLLNVFYDSLTDEALGMLMNEGYSKTLVYVDMPLMDIRGMEAAVTGVNAVRDDWDYAPVKVSALTGVAAIGTSVNAQLITSQLQTLAICLILVFAILTLTFGRNWKLGLVTTIPVVWVVSLEPLTFVALGQSLSLVTVMIGSIVIGVGIDFSIHVTQRVIEGGVNLPSVYRATARTAQTLGEATLVTLFGLMAAFAINISALWWFVFIIMVLLLASMIAAMFLLPALYATIIKAGGTLS</sequence>
<evidence type="ECO:0000256" key="4">
    <source>
        <dbReference type="ARBA" id="ARBA00022989"/>
    </source>
</evidence>
<evidence type="ECO:0000256" key="7">
    <source>
        <dbReference type="SAM" id="Phobius"/>
    </source>
</evidence>
<dbReference type="GO" id="GO:0005886">
    <property type="term" value="C:plasma membrane"/>
    <property type="evidence" value="ECO:0007669"/>
    <property type="project" value="UniProtKB-SubCell"/>
</dbReference>
<keyword evidence="3 7" id="KW-0812">Transmembrane</keyword>
<dbReference type="InterPro" id="IPR004869">
    <property type="entry name" value="MMPL_dom"/>
</dbReference>
<dbReference type="EMBL" id="DUAV01000032">
    <property type="protein sequence ID" value="HIG63909.1"/>
    <property type="molecule type" value="Genomic_DNA"/>
</dbReference>
<feature type="transmembrane region" description="Helical" evidence="7">
    <location>
        <begin position="549"/>
        <end position="567"/>
    </location>
</feature>
<feature type="transmembrane region" description="Helical" evidence="7">
    <location>
        <begin position="468"/>
        <end position="489"/>
    </location>
</feature>
<comment type="caution">
    <text evidence="9">The sequence shown here is derived from an EMBL/GenBank/DDBJ whole genome shotgun (WGS) entry which is preliminary data.</text>
</comment>
<evidence type="ECO:0000256" key="6">
    <source>
        <dbReference type="SAM" id="MobiDB-lite"/>
    </source>
</evidence>
<feature type="transmembrane region" description="Helical" evidence="7">
    <location>
        <begin position="816"/>
        <end position="836"/>
    </location>
</feature>
<feature type="transmembrane region" description="Helical" evidence="7">
    <location>
        <begin position="910"/>
        <end position="931"/>
    </location>
</feature>
<evidence type="ECO:0000256" key="1">
    <source>
        <dbReference type="ARBA" id="ARBA00004651"/>
    </source>
</evidence>
<dbReference type="SUPFAM" id="SSF82866">
    <property type="entry name" value="Multidrug efflux transporter AcrB transmembrane domain"/>
    <property type="match status" value="2"/>
</dbReference>
<dbReference type="Proteomes" id="UP000589516">
    <property type="component" value="Unassembled WGS sequence"/>
</dbReference>
<accession>A0A7C8DL74</accession>
<feature type="transmembrane region" description="Helical" evidence="7">
    <location>
        <begin position="884"/>
        <end position="904"/>
    </location>
</feature>
<feature type="transmembrane region" description="Helical" evidence="7">
    <location>
        <begin position="842"/>
        <end position="863"/>
    </location>
</feature>
<keyword evidence="5 7" id="KW-0472">Membrane</keyword>
<feature type="transmembrane region" description="Helical" evidence="7">
    <location>
        <begin position="495"/>
        <end position="528"/>
    </location>
</feature>
<dbReference type="AlphaFoldDB" id="A0A7C8DL74"/>
<dbReference type="InterPro" id="IPR000731">
    <property type="entry name" value="SSD"/>
</dbReference>
<protein>
    <recommendedName>
        <fullName evidence="8">SSD domain-containing protein</fullName>
    </recommendedName>
</protein>
<evidence type="ECO:0000256" key="5">
    <source>
        <dbReference type="ARBA" id="ARBA00023136"/>
    </source>
</evidence>
<dbReference type="PROSITE" id="PS50156">
    <property type="entry name" value="SSD"/>
    <property type="match status" value="1"/>
</dbReference>
<evidence type="ECO:0000313" key="9">
    <source>
        <dbReference type="EMBL" id="HIG63909.1"/>
    </source>
</evidence>
<proteinExistence type="predicted"/>
<evidence type="ECO:0000256" key="2">
    <source>
        <dbReference type="ARBA" id="ARBA00022475"/>
    </source>
</evidence>
<gene>
    <name evidence="9" type="ORF">EYQ16_05290</name>
</gene>
<feature type="transmembrane region" description="Helical" evidence="7">
    <location>
        <begin position="399"/>
        <end position="421"/>
    </location>
</feature>
<comment type="subcellular location">
    <subcellularLocation>
        <location evidence="1">Cell membrane</location>
        <topology evidence="1">Multi-pass membrane protein</topology>
    </subcellularLocation>
</comment>
<organism evidence="9 10">
    <name type="scientific">Marine Group III euryarchaeote</name>
    <dbReference type="NCBI Taxonomy" id="2173149"/>
    <lineage>
        <taxon>Archaea</taxon>
        <taxon>Methanobacteriati</taxon>
        <taxon>Thermoplasmatota</taxon>
        <taxon>Thermoplasmata</taxon>
        <taxon>Candidatus Thermoprofundales</taxon>
    </lineage>
</organism>
<dbReference type="Gene3D" id="1.20.1640.10">
    <property type="entry name" value="Multidrug efflux transporter AcrB transmembrane domain"/>
    <property type="match status" value="2"/>
</dbReference>
<evidence type="ECO:0000259" key="8">
    <source>
        <dbReference type="PROSITE" id="PS50156"/>
    </source>
</evidence>
<reference evidence="10" key="1">
    <citation type="journal article" date="2019" name="bioRxiv">
        <title>Genome diversification in globally distributed novel marine Proteobacteria is linked to environmental adaptation.</title>
        <authorList>
            <person name="Zhou Z."/>
            <person name="Tran P.Q."/>
            <person name="Kieft K."/>
            <person name="Anantharaman K."/>
        </authorList>
    </citation>
    <scope>NUCLEOTIDE SEQUENCE [LARGE SCALE GENOMIC DNA]</scope>
</reference>
<evidence type="ECO:0000256" key="3">
    <source>
        <dbReference type="ARBA" id="ARBA00022692"/>
    </source>
</evidence>